<dbReference type="PANTHER" id="PTHR31339:SF9">
    <property type="entry name" value="PLASMIN AND FIBRONECTIN-BINDING PROTEIN A"/>
    <property type="match status" value="1"/>
</dbReference>
<dbReference type="RefSeq" id="WP_136881225.1">
    <property type="nucleotide sequence ID" value="NZ_SWDX01000007.1"/>
</dbReference>
<evidence type="ECO:0000256" key="3">
    <source>
        <dbReference type="ARBA" id="ARBA00023295"/>
    </source>
</evidence>
<name>A0A4V5PC26_9SPHI</name>
<sequence>MNLIKMKYFLMFMLLCCCAVAKAGDYPITDFGAKSDTSFLSTAAINRAIAACYRAGGGRVIIPAGNFKSGTVVLKNNVVLYLESGATLFASTNPHDFPRQQQPVYRSQKDPGGWYALIYAVDVVHTGICGSGIIDGQGALQSPRKDALQGDLDGRPRNILLISCKDVTITGITMRNAGIWNQHYLNCEDVIVDRIRVFNHSNRNNDGIDIDGCRRFTLSNSIIDSDDDGIVMKSTGLAGCEDIVINNCIVSSFTNAIKCGTESTGGFKNIAISNCTVKQSISQLPSVFGLPRNGITGISLEIVDGGIMDGVSVNNIVISGTDCPIYVRLGNRARPYKAGEPAPAVGQMRNIRLANITAYNTGNFSSSITGVPGGLIHDISLNNIRLVNTGGVQKGDFIAHAGLVKEDEKGYPEPTVWKNLPSYGLFIRHVGQISLSNCSFGSTQPELRKLIIGVDIKRLAIQNLSVDGIDEPKITLTQVTKFSNPDRIKVIP</sequence>
<keyword evidence="5" id="KW-0732">Signal</keyword>
<evidence type="ECO:0000256" key="4">
    <source>
        <dbReference type="RuleBase" id="RU361169"/>
    </source>
</evidence>
<dbReference type="InterPro" id="IPR006626">
    <property type="entry name" value="PbH1"/>
</dbReference>
<evidence type="ECO:0000256" key="5">
    <source>
        <dbReference type="SAM" id="SignalP"/>
    </source>
</evidence>
<dbReference type="PANTHER" id="PTHR31339">
    <property type="entry name" value="PECTIN LYASE-RELATED"/>
    <property type="match status" value="1"/>
</dbReference>
<evidence type="ECO:0000313" key="7">
    <source>
        <dbReference type="Proteomes" id="UP000309594"/>
    </source>
</evidence>
<proteinExistence type="inferred from homology"/>
<accession>A0A4V5PC26</accession>
<dbReference type="SMART" id="SM00710">
    <property type="entry name" value="PbH1"/>
    <property type="match status" value="6"/>
</dbReference>
<comment type="similarity">
    <text evidence="1 4">Belongs to the glycosyl hydrolase 28 family.</text>
</comment>
<dbReference type="InterPro" id="IPR011050">
    <property type="entry name" value="Pectin_lyase_fold/virulence"/>
</dbReference>
<dbReference type="AlphaFoldDB" id="A0A4V5PC26"/>
<feature type="chain" id="PRO_5021032991" evidence="5">
    <location>
        <begin position="24"/>
        <end position="492"/>
    </location>
</feature>
<dbReference type="Gene3D" id="2.160.20.10">
    <property type="entry name" value="Single-stranded right-handed beta-helix, Pectin lyase-like"/>
    <property type="match status" value="1"/>
</dbReference>
<keyword evidence="2 4" id="KW-0378">Hydrolase</keyword>
<organism evidence="6 7">
    <name type="scientific">Pedobacter hiemivivus</name>
    <dbReference type="NCBI Taxonomy" id="2530454"/>
    <lineage>
        <taxon>Bacteria</taxon>
        <taxon>Pseudomonadati</taxon>
        <taxon>Bacteroidota</taxon>
        <taxon>Sphingobacteriia</taxon>
        <taxon>Sphingobacteriales</taxon>
        <taxon>Sphingobacteriaceae</taxon>
        <taxon>Pedobacter</taxon>
    </lineage>
</organism>
<dbReference type="Pfam" id="PF00295">
    <property type="entry name" value="Glyco_hydro_28"/>
    <property type="match status" value="1"/>
</dbReference>
<dbReference type="EMBL" id="SWDX01000007">
    <property type="protein sequence ID" value="TKC58506.1"/>
    <property type="molecule type" value="Genomic_DNA"/>
</dbReference>
<dbReference type="SUPFAM" id="SSF51126">
    <property type="entry name" value="Pectin lyase-like"/>
    <property type="match status" value="1"/>
</dbReference>
<dbReference type="GO" id="GO:0004650">
    <property type="term" value="F:polygalacturonase activity"/>
    <property type="evidence" value="ECO:0007669"/>
    <property type="project" value="InterPro"/>
</dbReference>
<gene>
    <name evidence="6" type="ORF">FBD94_17975</name>
</gene>
<dbReference type="InterPro" id="IPR051801">
    <property type="entry name" value="GH28_Enzymes"/>
</dbReference>
<keyword evidence="3 4" id="KW-0326">Glycosidase</keyword>
<dbReference type="InterPro" id="IPR000743">
    <property type="entry name" value="Glyco_hydro_28"/>
</dbReference>
<comment type="caution">
    <text evidence="6">The sequence shown here is derived from an EMBL/GenBank/DDBJ whole genome shotgun (WGS) entry which is preliminary data.</text>
</comment>
<dbReference type="Proteomes" id="UP000309594">
    <property type="component" value="Unassembled WGS sequence"/>
</dbReference>
<evidence type="ECO:0000313" key="6">
    <source>
        <dbReference type="EMBL" id="TKC58506.1"/>
    </source>
</evidence>
<dbReference type="GO" id="GO:0005975">
    <property type="term" value="P:carbohydrate metabolic process"/>
    <property type="evidence" value="ECO:0007669"/>
    <property type="project" value="InterPro"/>
</dbReference>
<evidence type="ECO:0000256" key="1">
    <source>
        <dbReference type="ARBA" id="ARBA00008834"/>
    </source>
</evidence>
<dbReference type="InterPro" id="IPR012334">
    <property type="entry name" value="Pectin_lyas_fold"/>
</dbReference>
<protein>
    <submittedName>
        <fullName evidence="6">Polygalacturonase</fullName>
    </submittedName>
</protein>
<evidence type="ECO:0000256" key="2">
    <source>
        <dbReference type="ARBA" id="ARBA00022801"/>
    </source>
</evidence>
<feature type="signal peptide" evidence="5">
    <location>
        <begin position="1"/>
        <end position="23"/>
    </location>
</feature>
<reference evidence="6 7" key="1">
    <citation type="submission" date="2019-04" db="EMBL/GenBank/DDBJ databases">
        <title>Pedobacter sp. RP-1-16 sp. nov., isolated from Arctic soil.</title>
        <authorList>
            <person name="Dahal R.H."/>
            <person name="Kim D.-U."/>
        </authorList>
    </citation>
    <scope>NUCLEOTIDE SEQUENCE [LARGE SCALE GENOMIC DNA]</scope>
    <source>
        <strain evidence="6 7">RP-1-16</strain>
    </source>
</reference>